<dbReference type="FunFam" id="3.30.40.10:FF:000123">
    <property type="entry name" value="E3 ubiquitin-protein ligase TRIM33"/>
    <property type="match status" value="1"/>
</dbReference>
<dbReference type="InterPro" id="IPR013083">
    <property type="entry name" value="Znf_RING/FYVE/PHD"/>
</dbReference>
<dbReference type="SMART" id="SM00502">
    <property type="entry name" value="BBC"/>
    <property type="match status" value="1"/>
</dbReference>
<dbReference type="Ensembl" id="ENSCSET00000018375.1">
    <property type="protein sequence ID" value="ENSCSEP00000018151.1"/>
    <property type="gene ID" value="ENSCSEG00000011648.1"/>
</dbReference>
<dbReference type="Pfam" id="PF00439">
    <property type="entry name" value="Bromodomain"/>
    <property type="match status" value="1"/>
</dbReference>
<keyword evidence="9 18" id="KW-0863">Zinc-finger</keyword>
<feature type="compositionally biased region" description="Low complexity" evidence="21">
    <location>
        <begin position="417"/>
        <end position="437"/>
    </location>
</feature>
<accession>A0A3P8VXT2</accession>
<dbReference type="InterPro" id="IPR001965">
    <property type="entry name" value="Znf_PHD"/>
</dbReference>
<dbReference type="AlphaFoldDB" id="A0A3P8VXT2"/>
<keyword evidence="8" id="KW-0677">Repeat</keyword>
<evidence type="ECO:0000256" key="16">
    <source>
        <dbReference type="ARBA" id="ARBA00023163"/>
    </source>
</evidence>
<dbReference type="PROSITE" id="PS50089">
    <property type="entry name" value="ZF_RING_2"/>
    <property type="match status" value="1"/>
</dbReference>
<keyword evidence="6" id="KW-0808">Transferase</keyword>
<protein>
    <recommendedName>
        <fullName evidence="4">RING-type E3 ubiquitin transferase</fullName>
        <ecNumber evidence="4">2.3.2.27</ecNumber>
    </recommendedName>
</protein>
<evidence type="ECO:0000256" key="7">
    <source>
        <dbReference type="ARBA" id="ARBA00022723"/>
    </source>
</evidence>
<feature type="compositionally biased region" description="Basic and acidic residues" evidence="21">
    <location>
        <begin position="979"/>
        <end position="999"/>
    </location>
</feature>
<evidence type="ECO:0000313" key="26">
    <source>
        <dbReference type="Ensembl" id="ENSCSEP00000018151.1"/>
    </source>
</evidence>
<evidence type="ECO:0000259" key="24">
    <source>
        <dbReference type="PROSITE" id="PS50089"/>
    </source>
</evidence>
<dbReference type="InterPro" id="IPR000315">
    <property type="entry name" value="Znf_B-box"/>
</dbReference>
<feature type="domain" description="B box-type" evidence="25">
    <location>
        <begin position="189"/>
        <end position="230"/>
    </location>
</feature>
<dbReference type="InterPro" id="IPR003649">
    <property type="entry name" value="Bbox_C"/>
</dbReference>
<dbReference type="KEGG" id="csem:103382894"/>
<evidence type="ECO:0000259" key="23">
    <source>
        <dbReference type="PROSITE" id="PS50016"/>
    </source>
</evidence>
<keyword evidence="10" id="KW-0833">Ubl conjugation pathway</keyword>
<dbReference type="FunFam" id="3.30.160.60:FF:000074">
    <property type="entry name" value="Tripartite motif containing 66"/>
    <property type="match status" value="1"/>
</dbReference>
<dbReference type="CDD" id="cd19829">
    <property type="entry name" value="Bbox2_TIF1b_C-VI"/>
    <property type="match status" value="1"/>
</dbReference>
<dbReference type="Pfam" id="PF13445">
    <property type="entry name" value="zf-RING_UBOX"/>
    <property type="match status" value="1"/>
</dbReference>
<dbReference type="SMART" id="SM00297">
    <property type="entry name" value="BROMO"/>
    <property type="match status" value="1"/>
</dbReference>
<keyword evidence="11" id="KW-0862">Zinc</keyword>
<evidence type="ECO:0000256" key="6">
    <source>
        <dbReference type="ARBA" id="ARBA00022679"/>
    </source>
</evidence>
<evidence type="ECO:0000256" key="18">
    <source>
        <dbReference type="PROSITE-ProRule" id="PRU00024"/>
    </source>
</evidence>
<dbReference type="CDD" id="cd16585">
    <property type="entry name" value="RING-HC_TIF1_C-VI"/>
    <property type="match status" value="1"/>
</dbReference>
<keyword evidence="16" id="KW-0804">Transcription</keyword>
<evidence type="ECO:0000259" key="25">
    <source>
        <dbReference type="PROSITE" id="PS50119"/>
    </source>
</evidence>
<dbReference type="GO" id="GO:0005634">
    <property type="term" value="C:nucleus"/>
    <property type="evidence" value="ECO:0007669"/>
    <property type="project" value="UniProtKB-SubCell"/>
</dbReference>
<dbReference type="SMART" id="SM00336">
    <property type="entry name" value="BBOX"/>
    <property type="match status" value="2"/>
</dbReference>
<feature type="domain" description="Bromo" evidence="22">
    <location>
        <begin position="820"/>
        <end position="894"/>
    </location>
</feature>
<evidence type="ECO:0000256" key="19">
    <source>
        <dbReference type="PROSITE-ProRule" id="PRU00035"/>
    </source>
</evidence>
<evidence type="ECO:0000256" key="14">
    <source>
        <dbReference type="ARBA" id="ARBA00023117"/>
    </source>
</evidence>
<dbReference type="InterPro" id="IPR036427">
    <property type="entry name" value="Bromodomain-like_sf"/>
</dbReference>
<dbReference type="EC" id="2.3.2.27" evidence="4"/>
<dbReference type="Pfam" id="PF00643">
    <property type="entry name" value="zf-B_box"/>
    <property type="match status" value="1"/>
</dbReference>
<evidence type="ECO:0000256" key="12">
    <source>
        <dbReference type="ARBA" id="ARBA00023015"/>
    </source>
</evidence>
<feature type="compositionally biased region" description="Polar residues" evidence="21">
    <location>
        <begin position="529"/>
        <end position="540"/>
    </location>
</feature>
<feature type="coiled-coil region" evidence="20">
    <location>
        <begin position="227"/>
        <end position="254"/>
    </location>
</feature>
<keyword evidence="15" id="KW-0238">DNA-binding</keyword>
<dbReference type="PROSITE" id="PS01359">
    <property type="entry name" value="ZF_PHD_1"/>
    <property type="match status" value="1"/>
</dbReference>
<dbReference type="Gene3D" id="1.20.920.10">
    <property type="entry name" value="Bromodomain-like"/>
    <property type="match status" value="1"/>
</dbReference>
<evidence type="ECO:0000256" key="8">
    <source>
        <dbReference type="ARBA" id="ARBA00022737"/>
    </source>
</evidence>
<keyword evidence="7" id="KW-0479">Metal-binding</keyword>
<dbReference type="SUPFAM" id="SSF57850">
    <property type="entry name" value="RING/U-box"/>
    <property type="match status" value="1"/>
</dbReference>
<comment type="subcellular location">
    <subcellularLocation>
        <location evidence="2">Nucleus</location>
    </subcellularLocation>
</comment>
<evidence type="ECO:0000256" key="17">
    <source>
        <dbReference type="ARBA" id="ARBA00023242"/>
    </source>
</evidence>
<dbReference type="PROSITE" id="PS50119">
    <property type="entry name" value="ZF_BBOX"/>
    <property type="match status" value="2"/>
</dbReference>
<dbReference type="SUPFAM" id="SSF57845">
    <property type="entry name" value="B-box zinc-binding domain"/>
    <property type="match status" value="1"/>
</dbReference>
<dbReference type="InterPro" id="IPR027370">
    <property type="entry name" value="Znf-RING_euk"/>
</dbReference>
<feature type="region of interest" description="Disordered" evidence="21">
    <location>
        <begin position="608"/>
        <end position="735"/>
    </location>
</feature>
<dbReference type="SUPFAM" id="SSF57903">
    <property type="entry name" value="FYVE/PHD zinc finger"/>
    <property type="match status" value="1"/>
</dbReference>
<dbReference type="SMART" id="SM00184">
    <property type="entry name" value="RING"/>
    <property type="match status" value="2"/>
</dbReference>
<dbReference type="Gene3D" id="3.30.160.60">
    <property type="entry name" value="Classic Zinc Finger"/>
    <property type="match status" value="1"/>
</dbReference>
<reference evidence="26" key="3">
    <citation type="submission" date="2025-09" db="UniProtKB">
        <authorList>
            <consortium name="Ensembl"/>
        </authorList>
    </citation>
    <scope>IDENTIFICATION</scope>
</reference>
<evidence type="ECO:0000256" key="10">
    <source>
        <dbReference type="ARBA" id="ARBA00022786"/>
    </source>
</evidence>
<keyword evidence="17" id="KW-0539">Nucleus</keyword>
<dbReference type="Pfam" id="PF00628">
    <property type="entry name" value="PHD"/>
    <property type="match status" value="1"/>
</dbReference>
<sequence>MDNSAENIDNDDIVIIVENEAESLPAEEERLKQQGTFGLMDTCPVCKLSFQNREPKLLPCLHSFCKKCLPAPFRTADPRRDSPAIVDNGKPLVGAIRCPVCRQECWEIDVLDNYFVKDSAEVPSSTVEKSSQLCMSCDDNTEVTGYCVECVEYLCLTCIEAHQRVKFTRDHTIRQKTEMSPEIPGFSAQKPVFCDIHKQEPLKLFCETCDRLTCRDCQLQKHKDHNYQFLEDAYRNHKQYLENMTQQLQEKRKAVEDVSCCINSGLQQVDENRKAVTNEIKKSICNLIMEINRKGKILVNQLEGLTKEHEVSLKKQQDDVNSLGQHLDHVISFTKWATASHSGTALLYCKRLILYQIHFLMRAGCSPSVIPQSSVRFQCRSGFWATNVDLGSLMVERGPGRMPIPNNQSGPRAEPTAASLSLSAQQRQSTLAQLQMQVDKLSQQSHRQQPPSNYWSWYQNIRPPGPLGPPPPTRPINGDSSPSQGPTSVMQLGRRFGSSANRSPTSSMLQNTAFSSAQSLRELIHQSSLHPKPTDVSQGATRYPHPLSVGAAAHGSLHQRLAPESSFLKRTEASGSVPSITISVPKMSSAPSMTLTAADKTAPFKHVSVQGRQNSSAAKPSSSDRSSGSSSWKQTPDPPPAKRRRRFSPGPIIVIKDEPEDEDEVHFVQSSLPDSSTGAPSKPRQQHHHQQQQQQQQSFVPDPAPNPESSAVKEPCPQPSATAPSEKRAEPEDDPNEDWCAVCQNGGELLCCDKCPKVFHLSCHIPSLNESPSGEWFCSLCRNLVSPEMTYGCDSKDENTSDGLSPLDRRKCEWLLLRLLCNDFSTDFQGPASQSETKRYKELIQKPMDLSIVRRRLASKSEEDCYTSPEGLVADVRLIFFNCSKYFKATSEVGSAGLYLEDYFEEQLKVVYPDKVFPGGREEQMIPPLEDEIEDEEEEMMQEGEAHRGEDEPQNIEGKGIPSLEEDLDPEQETAATAEEEKLETVEKANDEEEKEKMMSEPAADGEVATMEEVQQEETTPAEAVKSSQTDGGETRQEGAPCSLKLETPELHEDCKTVEPPENHEEESAPVDTASQEEG</sequence>
<dbReference type="PROSITE" id="PS00518">
    <property type="entry name" value="ZF_RING_1"/>
    <property type="match status" value="1"/>
</dbReference>
<dbReference type="InParanoid" id="A0A3P8VXT2"/>
<keyword evidence="14 19" id="KW-0103">Bromodomain</keyword>
<dbReference type="CTD" id="8805"/>
<dbReference type="PANTHER" id="PTHR45915:SF4">
    <property type="entry name" value="TRANSCRIPTION INTERMEDIARY FACTOR 1-ALPHA"/>
    <property type="match status" value="1"/>
</dbReference>
<proteinExistence type="predicted"/>
<dbReference type="InterPro" id="IPR011011">
    <property type="entry name" value="Znf_FYVE_PHD"/>
</dbReference>
<evidence type="ECO:0000313" key="27">
    <source>
        <dbReference type="Proteomes" id="UP000265120"/>
    </source>
</evidence>
<comment type="catalytic activity">
    <reaction evidence="1">
        <text>S-ubiquitinyl-[E2 ubiquitin-conjugating enzyme]-L-cysteine + [acceptor protein]-L-lysine = [E2 ubiquitin-conjugating enzyme]-L-cysteine + N(6)-ubiquitinyl-[acceptor protein]-L-lysine.</text>
        <dbReference type="EC" id="2.3.2.27"/>
    </reaction>
</comment>
<feature type="compositionally biased region" description="Basic and acidic residues" evidence="21">
    <location>
        <begin position="1047"/>
        <end position="1067"/>
    </location>
</feature>
<name>A0A3P8VXT2_CYNSE</name>
<dbReference type="GO" id="GO:0000785">
    <property type="term" value="C:chromatin"/>
    <property type="evidence" value="ECO:0007669"/>
    <property type="project" value="TreeGrafter"/>
</dbReference>
<feature type="region of interest" description="Disordered" evidence="21">
    <location>
        <begin position="920"/>
        <end position="1079"/>
    </location>
</feature>
<keyword evidence="13 20" id="KW-0175">Coiled coil</keyword>
<evidence type="ECO:0000256" key="13">
    <source>
        <dbReference type="ARBA" id="ARBA00023054"/>
    </source>
</evidence>
<feature type="domain" description="PHD-type" evidence="23">
    <location>
        <begin position="737"/>
        <end position="784"/>
    </location>
</feature>
<reference evidence="26" key="2">
    <citation type="submission" date="2025-08" db="UniProtKB">
        <authorList>
            <consortium name="Ensembl"/>
        </authorList>
    </citation>
    <scope>IDENTIFICATION</scope>
</reference>
<reference evidence="26 27" key="1">
    <citation type="journal article" date="2014" name="Nat. Genet.">
        <title>Whole-genome sequence of a flatfish provides insights into ZW sex chromosome evolution and adaptation to a benthic lifestyle.</title>
        <authorList>
            <person name="Chen S."/>
            <person name="Zhang G."/>
            <person name="Shao C."/>
            <person name="Huang Q."/>
            <person name="Liu G."/>
            <person name="Zhang P."/>
            <person name="Song W."/>
            <person name="An N."/>
            <person name="Chalopin D."/>
            <person name="Volff J.N."/>
            <person name="Hong Y."/>
            <person name="Li Q."/>
            <person name="Sha Z."/>
            <person name="Zhou H."/>
            <person name="Xie M."/>
            <person name="Yu Q."/>
            <person name="Liu Y."/>
            <person name="Xiang H."/>
            <person name="Wang N."/>
            <person name="Wu K."/>
            <person name="Yang C."/>
            <person name="Zhou Q."/>
            <person name="Liao X."/>
            <person name="Yang L."/>
            <person name="Hu Q."/>
            <person name="Zhang J."/>
            <person name="Meng L."/>
            <person name="Jin L."/>
            <person name="Tian Y."/>
            <person name="Lian J."/>
            <person name="Yang J."/>
            <person name="Miao G."/>
            <person name="Liu S."/>
            <person name="Liang Z."/>
            <person name="Yan F."/>
            <person name="Li Y."/>
            <person name="Sun B."/>
            <person name="Zhang H."/>
            <person name="Zhang J."/>
            <person name="Zhu Y."/>
            <person name="Du M."/>
            <person name="Zhao Y."/>
            <person name="Schartl M."/>
            <person name="Tang Q."/>
            <person name="Wang J."/>
        </authorList>
    </citation>
    <scope>NUCLEOTIDE SEQUENCE</scope>
</reference>
<dbReference type="STRING" id="244447.ENSCSEP00000018151"/>
<dbReference type="InterPro" id="IPR017907">
    <property type="entry name" value="Znf_RING_CS"/>
</dbReference>
<evidence type="ECO:0000256" key="1">
    <source>
        <dbReference type="ARBA" id="ARBA00000900"/>
    </source>
</evidence>
<organism evidence="26 27">
    <name type="scientific">Cynoglossus semilaevis</name>
    <name type="common">Tongue sole</name>
    <dbReference type="NCBI Taxonomy" id="244447"/>
    <lineage>
        <taxon>Eukaryota</taxon>
        <taxon>Metazoa</taxon>
        <taxon>Chordata</taxon>
        <taxon>Craniata</taxon>
        <taxon>Vertebrata</taxon>
        <taxon>Euteleostomi</taxon>
        <taxon>Actinopterygii</taxon>
        <taxon>Neopterygii</taxon>
        <taxon>Teleostei</taxon>
        <taxon>Neoteleostei</taxon>
        <taxon>Acanthomorphata</taxon>
        <taxon>Carangaria</taxon>
        <taxon>Pleuronectiformes</taxon>
        <taxon>Pleuronectoidei</taxon>
        <taxon>Cynoglossidae</taxon>
        <taxon>Cynoglossinae</taxon>
        <taxon>Cynoglossus</taxon>
    </lineage>
</organism>
<feature type="domain" description="B box-type" evidence="25">
    <location>
        <begin position="129"/>
        <end position="182"/>
    </location>
</feature>
<dbReference type="OMA" id="AIKQWQV"/>
<dbReference type="SMART" id="SM00249">
    <property type="entry name" value="PHD"/>
    <property type="match status" value="2"/>
</dbReference>
<feature type="domain" description="RING-type" evidence="24">
    <location>
        <begin position="43"/>
        <end position="102"/>
    </location>
</feature>
<evidence type="ECO:0000256" key="4">
    <source>
        <dbReference type="ARBA" id="ARBA00012483"/>
    </source>
</evidence>
<comment type="pathway">
    <text evidence="3">Protein modification; protein ubiquitination.</text>
</comment>
<dbReference type="Proteomes" id="UP000265120">
    <property type="component" value="Chromosome 8"/>
</dbReference>
<dbReference type="Gene3D" id="3.30.40.10">
    <property type="entry name" value="Zinc/RING finger domain, C3HC4 (zinc finger)"/>
    <property type="match status" value="2"/>
</dbReference>
<feature type="region of interest" description="Disordered" evidence="21">
    <location>
        <begin position="396"/>
        <end position="491"/>
    </location>
</feature>
<feature type="compositionally biased region" description="Acidic residues" evidence="21">
    <location>
        <begin position="929"/>
        <end position="942"/>
    </location>
</feature>
<keyword evidence="5" id="KW-0678">Repressor</keyword>
<dbReference type="GO" id="GO:0008270">
    <property type="term" value="F:zinc ion binding"/>
    <property type="evidence" value="ECO:0007669"/>
    <property type="project" value="UniProtKB-KW"/>
</dbReference>
<feature type="compositionally biased region" description="Polar residues" evidence="21">
    <location>
        <begin position="668"/>
        <end position="679"/>
    </location>
</feature>
<dbReference type="GeneID" id="103382894"/>
<keyword evidence="12" id="KW-0805">Transcription regulation</keyword>
<evidence type="ECO:0000256" key="21">
    <source>
        <dbReference type="SAM" id="MobiDB-lite"/>
    </source>
</evidence>
<feature type="compositionally biased region" description="Pro residues" evidence="21">
    <location>
        <begin position="463"/>
        <end position="474"/>
    </location>
</feature>
<dbReference type="InterPro" id="IPR019787">
    <property type="entry name" value="Znf_PHD-finger"/>
</dbReference>
<evidence type="ECO:0000259" key="22">
    <source>
        <dbReference type="PROSITE" id="PS50014"/>
    </source>
</evidence>
<dbReference type="RefSeq" id="XP_008314089.1">
    <property type="nucleotide sequence ID" value="XM_008315867.3"/>
</dbReference>
<dbReference type="InterPro" id="IPR001487">
    <property type="entry name" value="Bromodomain"/>
</dbReference>
<dbReference type="InterPro" id="IPR047058">
    <property type="entry name" value="TIF1b_Bbox2_Znf"/>
</dbReference>
<evidence type="ECO:0000256" key="20">
    <source>
        <dbReference type="SAM" id="Coils"/>
    </source>
</evidence>
<dbReference type="InterPro" id="IPR001841">
    <property type="entry name" value="Znf_RING"/>
</dbReference>
<dbReference type="PANTHER" id="PTHR45915">
    <property type="entry name" value="TRANSCRIPTION INTERMEDIARY FACTOR"/>
    <property type="match status" value="1"/>
</dbReference>
<feature type="region of interest" description="Disordered" evidence="21">
    <location>
        <begin position="529"/>
        <end position="548"/>
    </location>
</feature>
<dbReference type="SUPFAM" id="SSF47370">
    <property type="entry name" value="Bromodomain"/>
    <property type="match status" value="1"/>
</dbReference>
<feature type="compositionally biased region" description="Polar residues" evidence="21">
    <location>
        <begin position="440"/>
        <end position="459"/>
    </location>
</feature>
<evidence type="ECO:0000256" key="15">
    <source>
        <dbReference type="ARBA" id="ARBA00023125"/>
    </source>
</evidence>
<feature type="compositionally biased region" description="Polar residues" evidence="21">
    <location>
        <begin position="478"/>
        <end position="490"/>
    </location>
</feature>
<feature type="compositionally biased region" description="Low complexity" evidence="21">
    <location>
        <begin position="615"/>
        <end position="631"/>
    </location>
</feature>
<evidence type="ECO:0000256" key="3">
    <source>
        <dbReference type="ARBA" id="ARBA00004906"/>
    </source>
</evidence>
<dbReference type="PROSITE" id="PS50014">
    <property type="entry name" value="BROMODOMAIN_2"/>
    <property type="match status" value="1"/>
</dbReference>
<dbReference type="GeneTree" id="ENSGT00940000165144"/>
<dbReference type="GO" id="GO:0003677">
    <property type="term" value="F:DNA binding"/>
    <property type="evidence" value="ECO:0007669"/>
    <property type="project" value="UniProtKB-KW"/>
</dbReference>
<evidence type="ECO:0000256" key="5">
    <source>
        <dbReference type="ARBA" id="ARBA00022491"/>
    </source>
</evidence>
<evidence type="ECO:0000256" key="9">
    <source>
        <dbReference type="ARBA" id="ARBA00022771"/>
    </source>
</evidence>
<evidence type="ECO:0000256" key="2">
    <source>
        <dbReference type="ARBA" id="ARBA00004123"/>
    </source>
</evidence>
<feature type="compositionally biased region" description="Acidic residues" evidence="21">
    <location>
        <begin position="1068"/>
        <end position="1079"/>
    </location>
</feature>
<keyword evidence="27" id="KW-1185">Reference proteome</keyword>
<evidence type="ECO:0000256" key="11">
    <source>
        <dbReference type="ARBA" id="ARBA00022833"/>
    </source>
</evidence>
<dbReference type="OrthoDB" id="1870062at2759"/>
<dbReference type="GO" id="GO:0061630">
    <property type="term" value="F:ubiquitin protein ligase activity"/>
    <property type="evidence" value="ECO:0007669"/>
    <property type="project" value="UniProtKB-EC"/>
</dbReference>
<dbReference type="InterPro" id="IPR019786">
    <property type="entry name" value="Zinc_finger_PHD-type_CS"/>
</dbReference>
<dbReference type="PROSITE" id="PS50016">
    <property type="entry name" value="ZF_PHD_2"/>
    <property type="match status" value="1"/>
</dbReference>
<dbReference type="CDD" id="cd15541">
    <property type="entry name" value="PHD_TIF1_like"/>
    <property type="match status" value="1"/>
</dbReference>